<evidence type="ECO:0000259" key="4">
    <source>
        <dbReference type="PROSITE" id="PS50102"/>
    </source>
</evidence>
<evidence type="ECO:0000313" key="5">
    <source>
        <dbReference type="EMBL" id="GAA5796723.1"/>
    </source>
</evidence>
<evidence type="ECO:0000313" key="6">
    <source>
        <dbReference type="Proteomes" id="UP001476247"/>
    </source>
</evidence>
<dbReference type="InterPro" id="IPR050374">
    <property type="entry name" value="RRT5_SRSF_SR"/>
</dbReference>
<feature type="domain" description="RRM" evidence="4">
    <location>
        <begin position="404"/>
        <end position="487"/>
    </location>
</feature>
<proteinExistence type="predicted"/>
<feature type="compositionally biased region" description="Basic residues" evidence="3">
    <location>
        <begin position="12"/>
        <end position="28"/>
    </location>
</feature>
<evidence type="ECO:0000256" key="2">
    <source>
        <dbReference type="PROSITE-ProRule" id="PRU00176"/>
    </source>
</evidence>
<sequence>MSDRSISPGINIHRRSLSPRSPISRRGRSYSPRSRSSSSRSYSRSRSRSRSYSRRRRSRSPTRSPYRRSSSRSYHGRYYSRSPPPSHHRRSPPPPSRRYRSRSPPPPRRRIINKDCRVYVGNLPFEVSWHQLKDFMREAGQVVHVDILKMPNGKSKGCGVVEYRHPEDAKRAIHIMNKAEFMGRPVFVREDREYENAGPPKDPRDAPDDCRLLVSNLPLNASWQDMKDLFRKAGRVLHTDIHTDIGSRRPNGSGTVIFDCSRTALIAIEMFNGYEWQGHKLEVSEGRYVDRGRSSTRPIVPIERDVGLPPISNRPPPLVDTTYKTEPTMSYSPVVSSPVLSVPTPITVPPPVTADVAPNYQNMYRYGVPETAPPPAHLPPPPPMYSHMSLVGGPAANLPTHGHNQIFVNNLPFSTTWQDLIDLFRHVGPVVRSEILTMNGHPKGSGFVRFEDAATCERAIGMHSKSLEKFHGYMYGGRHLDIRLDKYSTTI</sequence>
<dbReference type="Pfam" id="PF00076">
    <property type="entry name" value="RRM_1"/>
    <property type="match status" value="3"/>
</dbReference>
<dbReference type="PROSITE" id="PS50102">
    <property type="entry name" value="RRM"/>
    <property type="match status" value="3"/>
</dbReference>
<feature type="domain" description="RRM" evidence="4">
    <location>
        <begin position="210"/>
        <end position="288"/>
    </location>
</feature>
<comment type="caution">
    <text evidence="5">The sequence shown here is derived from an EMBL/GenBank/DDBJ whole genome shotgun (WGS) entry which is preliminary data.</text>
</comment>
<dbReference type="EMBL" id="BAABUJ010000006">
    <property type="protein sequence ID" value="GAA5796723.1"/>
    <property type="molecule type" value="Genomic_DNA"/>
</dbReference>
<dbReference type="InterPro" id="IPR035979">
    <property type="entry name" value="RBD_domain_sf"/>
</dbReference>
<evidence type="ECO:0000256" key="3">
    <source>
        <dbReference type="SAM" id="MobiDB-lite"/>
    </source>
</evidence>
<dbReference type="PANTHER" id="PTHR23003">
    <property type="entry name" value="RNA RECOGNITION MOTIF RRM DOMAIN CONTAINING PROTEIN"/>
    <property type="match status" value="1"/>
</dbReference>
<dbReference type="Proteomes" id="UP001476247">
    <property type="component" value="Unassembled WGS sequence"/>
</dbReference>
<dbReference type="Gene3D" id="3.30.70.330">
    <property type="match status" value="3"/>
</dbReference>
<feature type="compositionally biased region" description="Low complexity" evidence="3">
    <location>
        <begin position="71"/>
        <end position="81"/>
    </location>
</feature>
<feature type="region of interest" description="Disordered" evidence="3">
    <location>
        <begin position="1"/>
        <end position="112"/>
    </location>
</feature>
<feature type="compositionally biased region" description="Low complexity" evidence="3">
    <location>
        <begin position="29"/>
        <end position="42"/>
    </location>
</feature>
<keyword evidence="6" id="KW-1185">Reference proteome</keyword>
<keyword evidence="1 2" id="KW-0694">RNA-binding</keyword>
<dbReference type="PANTHER" id="PTHR23003:SF3">
    <property type="entry name" value="FI21236P1-RELATED"/>
    <property type="match status" value="1"/>
</dbReference>
<evidence type="ECO:0000256" key="1">
    <source>
        <dbReference type="ARBA" id="ARBA00022884"/>
    </source>
</evidence>
<dbReference type="InterPro" id="IPR000504">
    <property type="entry name" value="RRM_dom"/>
</dbReference>
<gene>
    <name evidence="5" type="ORF">HPULCUR_002098</name>
</gene>
<protein>
    <recommendedName>
        <fullName evidence="4">RRM domain-containing protein</fullName>
    </recommendedName>
</protein>
<accession>A0ABP9XPP2</accession>
<dbReference type="SUPFAM" id="SSF54928">
    <property type="entry name" value="RNA-binding domain, RBD"/>
    <property type="match status" value="2"/>
</dbReference>
<organism evidence="5 6">
    <name type="scientific">Helicostylum pulchrum</name>
    <dbReference type="NCBI Taxonomy" id="562976"/>
    <lineage>
        <taxon>Eukaryota</taxon>
        <taxon>Fungi</taxon>
        <taxon>Fungi incertae sedis</taxon>
        <taxon>Mucoromycota</taxon>
        <taxon>Mucoromycotina</taxon>
        <taxon>Mucoromycetes</taxon>
        <taxon>Mucorales</taxon>
        <taxon>Mucorineae</taxon>
        <taxon>Mucoraceae</taxon>
        <taxon>Helicostylum</taxon>
    </lineage>
</organism>
<feature type="compositionally biased region" description="Basic residues" evidence="3">
    <location>
        <begin position="86"/>
        <end position="111"/>
    </location>
</feature>
<dbReference type="InterPro" id="IPR012677">
    <property type="entry name" value="Nucleotide-bd_a/b_plait_sf"/>
</dbReference>
<reference evidence="5 6" key="1">
    <citation type="submission" date="2024-04" db="EMBL/GenBank/DDBJ databases">
        <title>genome sequences of Mucor flavus KT1a and Helicostylum pulchrum KT1b strains isolation_sourced from the surface of a dry-aged beef.</title>
        <authorList>
            <person name="Toyotome T."/>
            <person name="Hosono M."/>
            <person name="Torimaru M."/>
            <person name="Fukuda K."/>
            <person name="Mikami N."/>
        </authorList>
    </citation>
    <scope>NUCLEOTIDE SEQUENCE [LARGE SCALE GENOMIC DNA]</scope>
    <source>
        <strain evidence="5 6">KT1b</strain>
    </source>
</reference>
<dbReference type="SMART" id="SM00360">
    <property type="entry name" value="RRM"/>
    <property type="match status" value="3"/>
</dbReference>
<feature type="compositionally biased region" description="Basic residues" evidence="3">
    <location>
        <begin position="43"/>
        <end position="70"/>
    </location>
</feature>
<name>A0ABP9XPP2_9FUNG</name>
<feature type="domain" description="RRM" evidence="4">
    <location>
        <begin position="116"/>
        <end position="193"/>
    </location>
</feature>